<evidence type="ECO:0000313" key="1">
    <source>
        <dbReference type="EMBL" id="ESS73384.1"/>
    </source>
</evidence>
<dbReference type="Proteomes" id="UP000017842">
    <property type="component" value="Unassembled WGS sequence"/>
</dbReference>
<comment type="caution">
    <text evidence="1">The sequence shown here is derived from an EMBL/GenBank/DDBJ whole genome shotgun (WGS) entry which is preliminary data.</text>
</comment>
<organism evidence="1 2">
    <name type="scientific">Methyloglobulus morosus KoM1</name>
    <dbReference type="NCBI Taxonomy" id="1116472"/>
    <lineage>
        <taxon>Bacteria</taxon>
        <taxon>Pseudomonadati</taxon>
        <taxon>Pseudomonadota</taxon>
        <taxon>Gammaproteobacteria</taxon>
        <taxon>Methylococcales</taxon>
        <taxon>Methylococcaceae</taxon>
        <taxon>Methyloglobulus</taxon>
    </lineage>
</organism>
<accession>V5BZX4</accession>
<sequence>MALQQKSGLLSAMYWVLRWYSDSRNGCSSLKATNFYPCLNSALVFIPDGRNFHEILHQHHIIPMDQFCIVRIAQDFLKFCTTFARNKLGIRLAIIDEASGYF</sequence>
<dbReference type="EMBL" id="AYLO01000025">
    <property type="protein sequence ID" value="ESS73384.1"/>
    <property type="molecule type" value="Genomic_DNA"/>
</dbReference>
<protein>
    <submittedName>
        <fullName evidence="1">Uncharacterized protein</fullName>
    </submittedName>
</protein>
<proteinExistence type="predicted"/>
<evidence type="ECO:0000313" key="2">
    <source>
        <dbReference type="Proteomes" id="UP000017842"/>
    </source>
</evidence>
<reference evidence="1 2" key="1">
    <citation type="journal article" date="2013" name="Genome Announc.">
        <title>Draft Genome Sequence of the Methanotrophic Gammaproteobacterium Methyloglobulus morosus DSM 22980 Strain KoM1.</title>
        <authorList>
            <person name="Poehlein A."/>
            <person name="Deutzmann J.S."/>
            <person name="Daniel R."/>
            <person name="Simeonova D.D."/>
        </authorList>
    </citation>
    <scope>NUCLEOTIDE SEQUENCE [LARGE SCALE GENOMIC DNA]</scope>
    <source>
        <strain evidence="1 2">KoM1</strain>
    </source>
</reference>
<gene>
    <name evidence="1" type="ORF">MGMO_25c00620</name>
</gene>
<name>V5BZX4_9GAMM</name>
<keyword evidence="2" id="KW-1185">Reference proteome</keyword>
<dbReference type="AlphaFoldDB" id="V5BZX4"/>